<dbReference type="PRINTS" id="PR00364">
    <property type="entry name" value="DISEASERSIST"/>
</dbReference>
<evidence type="ECO:0000313" key="6">
    <source>
        <dbReference type="Proteomes" id="UP001515500"/>
    </source>
</evidence>
<dbReference type="RefSeq" id="XP_039118689.1">
    <property type="nucleotide sequence ID" value="XM_039262755.1"/>
</dbReference>
<evidence type="ECO:0000313" key="7">
    <source>
        <dbReference type="RefSeq" id="XP_039118689.1"/>
    </source>
</evidence>
<protein>
    <submittedName>
        <fullName evidence="7">Disease resistance protein At1g63350</fullName>
    </submittedName>
</protein>
<gene>
    <name evidence="7" type="primary">LOC120254701</name>
</gene>
<evidence type="ECO:0000256" key="1">
    <source>
        <dbReference type="ARBA" id="ARBA00022737"/>
    </source>
</evidence>
<dbReference type="InterPro" id="IPR027417">
    <property type="entry name" value="P-loop_NTPase"/>
</dbReference>
<feature type="region of interest" description="Disordered" evidence="3">
    <location>
        <begin position="555"/>
        <end position="575"/>
    </location>
</feature>
<dbReference type="InterPro" id="IPR032675">
    <property type="entry name" value="LRR_dom_sf"/>
</dbReference>
<evidence type="ECO:0000259" key="4">
    <source>
        <dbReference type="Pfam" id="PF00931"/>
    </source>
</evidence>
<dbReference type="FunFam" id="3.40.50.300:FF:001091">
    <property type="entry name" value="Probable disease resistance protein At1g61300"/>
    <property type="match status" value="1"/>
</dbReference>
<evidence type="ECO:0000259" key="5">
    <source>
        <dbReference type="Pfam" id="PF23598"/>
    </source>
</evidence>
<dbReference type="AlphaFoldDB" id="A0AB40AV58"/>
<evidence type="ECO:0000256" key="2">
    <source>
        <dbReference type="ARBA" id="ARBA00022821"/>
    </source>
</evidence>
<dbReference type="Proteomes" id="UP001515500">
    <property type="component" value="Unplaced"/>
</dbReference>
<dbReference type="Pfam" id="PF23598">
    <property type="entry name" value="LRR_14"/>
    <property type="match status" value="1"/>
</dbReference>
<dbReference type="InterPro" id="IPR055414">
    <property type="entry name" value="LRR_R13L4/SHOC2-like"/>
</dbReference>
<keyword evidence="6" id="KW-1185">Reference proteome</keyword>
<proteinExistence type="predicted"/>
<dbReference type="Gene3D" id="3.40.50.300">
    <property type="entry name" value="P-loop containing nucleotide triphosphate hydrolases"/>
    <property type="match status" value="1"/>
</dbReference>
<evidence type="ECO:0000256" key="3">
    <source>
        <dbReference type="SAM" id="MobiDB-lite"/>
    </source>
</evidence>
<keyword evidence="2" id="KW-0611">Plant defense</keyword>
<dbReference type="SUPFAM" id="SSF52540">
    <property type="entry name" value="P-loop containing nucleoside triphosphate hydrolases"/>
    <property type="match status" value="1"/>
</dbReference>
<dbReference type="GeneID" id="120254701"/>
<dbReference type="Gene3D" id="3.80.10.10">
    <property type="entry name" value="Ribonuclease Inhibitor"/>
    <property type="match status" value="1"/>
</dbReference>
<dbReference type="SUPFAM" id="SSF52058">
    <property type="entry name" value="L domain-like"/>
    <property type="match status" value="1"/>
</dbReference>
<dbReference type="PANTHER" id="PTHR36766:SF64">
    <property type="entry name" value="OS12G0206100 PROTEIN"/>
    <property type="match status" value="1"/>
</dbReference>
<dbReference type="PROSITE" id="PS51450">
    <property type="entry name" value="LRR"/>
    <property type="match status" value="1"/>
</dbReference>
<organism evidence="6 7">
    <name type="scientific">Dioscorea cayennensis subsp. rotundata</name>
    <name type="common">White Guinea yam</name>
    <name type="synonym">Dioscorea rotundata</name>
    <dbReference type="NCBI Taxonomy" id="55577"/>
    <lineage>
        <taxon>Eukaryota</taxon>
        <taxon>Viridiplantae</taxon>
        <taxon>Streptophyta</taxon>
        <taxon>Embryophyta</taxon>
        <taxon>Tracheophyta</taxon>
        <taxon>Spermatophyta</taxon>
        <taxon>Magnoliopsida</taxon>
        <taxon>Liliopsida</taxon>
        <taxon>Dioscoreales</taxon>
        <taxon>Dioscoreaceae</taxon>
        <taxon>Dioscorea</taxon>
    </lineage>
</organism>
<feature type="compositionally biased region" description="Basic and acidic residues" evidence="3">
    <location>
        <begin position="562"/>
        <end position="575"/>
    </location>
</feature>
<reference evidence="7" key="1">
    <citation type="submission" date="2025-08" db="UniProtKB">
        <authorList>
            <consortium name="RefSeq"/>
        </authorList>
    </citation>
    <scope>IDENTIFICATION</scope>
</reference>
<feature type="domain" description="Disease resistance R13L4/SHOC-2-like LRR" evidence="5">
    <location>
        <begin position="319"/>
        <end position="379"/>
    </location>
</feature>
<keyword evidence="1" id="KW-0677">Repeat</keyword>
<sequence length="575" mass="65040">MQLLKFLRHQEAKDLRSFTRQGVVEILTSAKSQSLQSDKGAKVAKQVREEDEKAIQFVNLFDEITHLEGEQSEVSFLEQLPPKPVPKSYTIVGKKFVSNLDIARSYLADETIGIIGIWGMGGVGKTTLLKKINQSLLDDANMVFDHVLFIEVSQNTQLEELRKEIAKKLHLAPDAGQQDIFNALETKNIVLLLNNIWEPVDLVDLGIINPYRDDDDSTKPYKYKVIFTTRSEDVCARMGASKKIKVKCLELDEAWVLFKHNVNLAVIESDEKLKKIAREVMNKCGGLPLALQVVVMILYLEIFRSVSCVLPFYDGYPKKMPNLSYLDLQDTGIEELPKDIKCLVNLQYLNISNTNISSLPKELVYLKKLQHLICGGLKGLGKVEEDLMSRLRKSKVIDVFPSVVVDLEDCKDHGFLAVLVIESCPQLKELVMNGSGSHLNYLDIFNVEKLQNIIWINLSPAEFFLVLQLLEISGLVLVNCVVGSAMQMKCMESTASIQQIQRIDSVSLRPLRMIQSNLMINQSFNFTAANLRAFWSISSNVFKIREQDGRSSARQNFDLSEQSERSSVEKVKFDN</sequence>
<feature type="domain" description="NB-ARC" evidence="4">
    <location>
        <begin position="108"/>
        <end position="263"/>
    </location>
</feature>
<dbReference type="Pfam" id="PF00931">
    <property type="entry name" value="NB-ARC"/>
    <property type="match status" value="1"/>
</dbReference>
<dbReference type="InterPro" id="IPR042197">
    <property type="entry name" value="Apaf_helical"/>
</dbReference>
<dbReference type="InterPro" id="IPR002182">
    <property type="entry name" value="NB-ARC"/>
</dbReference>
<dbReference type="InterPro" id="IPR001611">
    <property type="entry name" value="Leu-rich_rpt"/>
</dbReference>
<dbReference type="PANTHER" id="PTHR36766">
    <property type="entry name" value="PLANT BROAD-SPECTRUM MILDEW RESISTANCE PROTEIN RPW8"/>
    <property type="match status" value="1"/>
</dbReference>
<accession>A0AB40AV58</accession>
<dbReference type="GO" id="GO:0006952">
    <property type="term" value="P:defense response"/>
    <property type="evidence" value="ECO:0007669"/>
    <property type="project" value="UniProtKB-KW"/>
</dbReference>
<dbReference type="GO" id="GO:0043531">
    <property type="term" value="F:ADP binding"/>
    <property type="evidence" value="ECO:0007669"/>
    <property type="project" value="InterPro"/>
</dbReference>
<name>A0AB40AV58_DIOCR</name>
<dbReference type="Gene3D" id="1.10.8.430">
    <property type="entry name" value="Helical domain of apoptotic protease-activating factors"/>
    <property type="match status" value="1"/>
</dbReference>